<comment type="cofactor">
    <cofactor evidence="1 8">
        <name>heme</name>
        <dbReference type="ChEBI" id="CHEBI:30413"/>
    </cofactor>
</comment>
<proteinExistence type="predicted"/>
<evidence type="ECO:0000256" key="7">
    <source>
        <dbReference type="ARBA" id="ARBA00023033"/>
    </source>
</evidence>
<reference evidence="11" key="1">
    <citation type="journal article" date="2020" name="Stud. Mycol.">
        <title>101 Dothideomycetes genomes: a test case for predicting lifestyles and emergence of pathogens.</title>
        <authorList>
            <person name="Haridas S."/>
            <person name="Albert R."/>
            <person name="Binder M."/>
            <person name="Bloem J."/>
            <person name="Labutti K."/>
            <person name="Salamov A."/>
            <person name="Andreopoulos B."/>
            <person name="Baker S."/>
            <person name="Barry K."/>
            <person name="Bills G."/>
            <person name="Bluhm B."/>
            <person name="Cannon C."/>
            <person name="Castanera R."/>
            <person name="Culley D."/>
            <person name="Daum C."/>
            <person name="Ezra D."/>
            <person name="Gonzalez J."/>
            <person name="Henrissat B."/>
            <person name="Kuo A."/>
            <person name="Liang C."/>
            <person name="Lipzen A."/>
            <person name="Lutzoni F."/>
            <person name="Magnuson J."/>
            <person name="Mondo S."/>
            <person name="Nolan M."/>
            <person name="Ohm R."/>
            <person name="Pangilinan J."/>
            <person name="Park H.-J."/>
            <person name="Ramirez L."/>
            <person name="Alfaro M."/>
            <person name="Sun H."/>
            <person name="Tritt A."/>
            <person name="Yoshinaga Y."/>
            <person name="Zwiers L.-H."/>
            <person name="Turgeon B."/>
            <person name="Goodwin S."/>
            <person name="Spatafora J."/>
            <person name="Crous P."/>
            <person name="Grigoriev I."/>
        </authorList>
    </citation>
    <scope>NUCLEOTIDE SEQUENCE</scope>
    <source>
        <strain evidence="11">CBS 116005</strain>
    </source>
</reference>
<keyword evidence="10" id="KW-0812">Transmembrane</keyword>
<name>A0A6G1KVQ8_9PEZI</name>
<dbReference type="InterPro" id="IPR050121">
    <property type="entry name" value="Cytochrome_P450_monoxygenase"/>
</dbReference>
<keyword evidence="6 8" id="KW-0408">Iron</keyword>
<dbReference type="Gene3D" id="1.10.630.10">
    <property type="entry name" value="Cytochrome P450"/>
    <property type="match status" value="1"/>
</dbReference>
<feature type="region of interest" description="Disordered" evidence="9">
    <location>
        <begin position="526"/>
        <end position="563"/>
    </location>
</feature>
<evidence type="ECO:0000256" key="1">
    <source>
        <dbReference type="ARBA" id="ARBA00001971"/>
    </source>
</evidence>
<dbReference type="PANTHER" id="PTHR24305:SF107">
    <property type="entry name" value="P450, PUTATIVE (EUROFUNG)-RELATED"/>
    <property type="match status" value="1"/>
</dbReference>
<evidence type="ECO:0000256" key="2">
    <source>
        <dbReference type="ARBA" id="ARBA00005179"/>
    </source>
</evidence>
<dbReference type="GO" id="GO:0016705">
    <property type="term" value="F:oxidoreductase activity, acting on paired donors, with incorporation or reduction of molecular oxygen"/>
    <property type="evidence" value="ECO:0007669"/>
    <property type="project" value="InterPro"/>
</dbReference>
<dbReference type="EMBL" id="ML995928">
    <property type="protein sequence ID" value="KAF2764349.1"/>
    <property type="molecule type" value="Genomic_DNA"/>
</dbReference>
<dbReference type="Pfam" id="PF00067">
    <property type="entry name" value="p450"/>
    <property type="match status" value="1"/>
</dbReference>
<dbReference type="PANTHER" id="PTHR24305">
    <property type="entry name" value="CYTOCHROME P450"/>
    <property type="match status" value="1"/>
</dbReference>
<keyword evidence="12" id="KW-1185">Reference proteome</keyword>
<dbReference type="InterPro" id="IPR001128">
    <property type="entry name" value="Cyt_P450"/>
</dbReference>
<sequence>MFTFIASHPIAVAIATITLVYLLNILAKGYRIRKLLHTLPGPPGHSMLFGHLQHMGKIMSEIPPQAHPHVTPHFFKRKYGLQRNWFYVDIWPFGDPMLHVFDPKVVQQVTVEHVTPKGPGLALFMGMMAGEGDLISSEGAVWKRWRTIFNPGFAAGHLMTLVPGIVDDTVVFCEKLSEHAADGKVFRLEEDAMRLTVDVIGKVSLDLRLNSQRGEHELITAFRDQVQRLPTQESTYKPWNMWHPVDLYKRWRNGRIMDAYIAKVLDERFSRAREAQEEGGDGGGKRQRKRAVIDLALDAYQQENDTKAVDGDLVMDAGFKQGAITQIRAFIFAGHDTTSSTICYMFYELQRNPGPLARLRQEHDEILGPVGQTAEVIKNDPYIINRLEYTLAVVKETLRLWPPGSSVRKGEPGFFIRDPETGERYPTEGMFVWVTHWPMHHDPLLWGPDAGSFKPERFIPSDPEYLVPENGFRPFEQGPRNCIGQELAMIEARIVLALAARSFEVQPAYGRLAELSRVFRKSRMSDGQGDFGGKHTDSWTGNGFRTGTPVERRDELGAGAWPGNQGEGVASVVQVATKRGKLFTGVANPMRLCSSRTRVRSCCSRKGRAINADFCEVP</sequence>
<dbReference type="OrthoDB" id="10029320at2759"/>
<dbReference type="GO" id="GO:0005506">
    <property type="term" value="F:iron ion binding"/>
    <property type="evidence" value="ECO:0007669"/>
    <property type="project" value="InterPro"/>
</dbReference>
<dbReference type="GO" id="GO:0020037">
    <property type="term" value="F:heme binding"/>
    <property type="evidence" value="ECO:0007669"/>
    <property type="project" value="InterPro"/>
</dbReference>
<keyword evidence="5" id="KW-0560">Oxidoreductase</keyword>
<evidence type="ECO:0000256" key="8">
    <source>
        <dbReference type="PIRSR" id="PIRSR602401-1"/>
    </source>
</evidence>
<evidence type="ECO:0000256" key="3">
    <source>
        <dbReference type="ARBA" id="ARBA00022617"/>
    </source>
</evidence>
<feature type="binding site" description="axial binding residue" evidence="8">
    <location>
        <position position="482"/>
    </location>
    <ligand>
        <name>heme</name>
        <dbReference type="ChEBI" id="CHEBI:30413"/>
    </ligand>
    <ligandPart>
        <name>Fe</name>
        <dbReference type="ChEBI" id="CHEBI:18248"/>
    </ligandPart>
</feature>
<dbReference type="InterPro" id="IPR036396">
    <property type="entry name" value="Cyt_P450_sf"/>
</dbReference>
<keyword evidence="3 8" id="KW-0349">Heme</keyword>
<keyword evidence="10" id="KW-0472">Membrane</keyword>
<accession>A0A6G1KVQ8</accession>
<keyword evidence="10" id="KW-1133">Transmembrane helix</keyword>
<dbReference type="GO" id="GO:0004497">
    <property type="term" value="F:monooxygenase activity"/>
    <property type="evidence" value="ECO:0007669"/>
    <property type="project" value="UniProtKB-KW"/>
</dbReference>
<evidence type="ECO:0000313" key="11">
    <source>
        <dbReference type="EMBL" id="KAF2764349.1"/>
    </source>
</evidence>
<dbReference type="Proteomes" id="UP000799436">
    <property type="component" value="Unassembled WGS sequence"/>
</dbReference>
<dbReference type="PRINTS" id="PR00463">
    <property type="entry name" value="EP450I"/>
</dbReference>
<keyword evidence="4 8" id="KW-0479">Metal-binding</keyword>
<dbReference type="AlphaFoldDB" id="A0A6G1KVQ8"/>
<gene>
    <name evidence="11" type="ORF">EJ03DRAFT_339855</name>
</gene>
<evidence type="ECO:0000256" key="5">
    <source>
        <dbReference type="ARBA" id="ARBA00023002"/>
    </source>
</evidence>
<organism evidence="11 12">
    <name type="scientific">Teratosphaeria nubilosa</name>
    <dbReference type="NCBI Taxonomy" id="161662"/>
    <lineage>
        <taxon>Eukaryota</taxon>
        <taxon>Fungi</taxon>
        <taxon>Dikarya</taxon>
        <taxon>Ascomycota</taxon>
        <taxon>Pezizomycotina</taxon>
        <taxon>Dothideomycetes</taxon>
        <taxon>Dothideomycetidae</taxon>
        <taxon>Mycosphaerellales</taxon>
        <taxon>Teratosphaeriaceae</taxon>
        <taxon>Teratosphaeria</taxon>
    </lineage>
</organism>
<dbReference type="PRINTS" id="PR00385">
    <property type="entry name" value="P450"/>
</dbReference>
<dbReference type="CDD" id="cd11051">
    <property type="entry name" value="CYP59-like"/>
    <property type="match status" value="1"/>
</dbReference>
<dbReference type="InterPro" id="IPR002401">
    <property type="entry name" value="Cyt_P450_E_grp-I"/>
</dbReference>
<comment type="pathway">
    <text evidence="2">Secondary metabolite biosynthesis.</text>
</comment>
<evidence type="ECO:0000256" key="10">
    <source>
        <dbReference type="SAM" id="Phobius"/>
    </source>
</evidence>
<keyword evidence="7" id="KW-0503">Monooxygenase</keyword>
<evidence type="ECO:0000313" key="12">
    <source>
        <dbReference type="Proteomes" id="UP000799436"/>
    </source>
</evidence>
<dbReference type="SUPFAM" id="SSF48264">
    <property type="entry name" value="Cytochrome P450"/>
    <property type="match status" value="1"/>
</dbReference>
<evidence type="ECO:0000256" key="9">
    <source>
        <dbReference type="SAM" id="MobiDB-lite"/>
    </source>
</evidence>
<evidence type="ECO:0000256" key="6">
    <source>
        <dbReference type="ARBA" id="ARBA00023004"/>
    </source>
</evidence>
<protein>
    <submittedName>
        <fullName evidence="11">Cytochrome P450</fullName>
    </submittedName>
</protein>
<feature type="transmembrane region" description="Helical" evidence="10">
    <location>
        <begin position="6"/>
        <end position="27"/>
    </location>
</feature>
<evidence type="ECO:0000256" key="4">
    <source>
        <dbReference type="ARBA" id="ARBA00022723"/>
    </source>
</evidence>